<evidence type="ECO:0000313" key="1">
    <source>
        <dbReference type="EMBL" id="DAD97183.1"/>
    </source>
</evidence>
<name>A0A8S5NS56_9CAUD</name>
<organism evidence="1">
    <name type="scientific">Siphoviridae sp. ctWsj12</name>
    <dbReference type="NCBI Taxonomy" id="2826363"/>
    <lineage>
        <taxon>Viruses</taxon>
        <taxon>Duplodnaviria</taxon>
        <taxon>Heunggongvirae</taxon>
        <taxon>Uroviricota</taxon>
        <taxon>Caudoviricetes</taxon>
    </lineage>
</organism>
<dbReference type="EMBL" id="BK015233">
    <property type="protein sequence ID" value="DAD97183.1"/>
    <property type="molecule type" value="Genomic_DNA"/>
</dbReference>
<sequence length="92" mass="10922">MKDQVFIDEFKERFRIFHSSEDESIGKQLESGFADIKSIIGEFDPTKYEKGKELVYERTRYLRNEALEYFYDNFQMMIMDASIDLVGDQVAD</sequence>
<protein>
    <submittedName>
        <fullName evidence="1">Head Tail Connector Protein</fullName>
    </submittedName>
</protein>
<proteinExistence type="predicted"/>
<reference evidence="1" key="1">
    <citation type="journal article" date="2021" name="Proc. Natl. Acad. Sci. U.S.A.">
        <title>A Catalog of Tens of Thousands of Viruses from Human Metagenomes Reveals Hidden Associations with Chronic Diseases.</title>
        <authorList>
            <person name="Tisza M.J."/>
            <person name="Buck C.B."/>
        </authorList>
    </citation>
    <scope>NUCLEOTIDE SEQUENCE</scope>
    <source>
        <strain evidence="1">CtWsj12</strain>
    </source>
</reference>
<accession>A0A8S5NS56</accession>